<keyword evidence="2" id="KW-1003">Cell membrane</keyword>
<dbReference type="InterPro" id="IPR001851">
    <property type="entry name" value="ABC_transp_permease"/>
</dbReference>
<dbReference type="CDD" id="cd06580">
    <property type="entry name" value="TM_PBP1_transp_TpRbsC_like"/>
    <property type="match status" value="1"/>
</dbReference>
<keyword evidence="4 6" id="KW-1133">Transmembrane helix</keyword>
<sequence length="432" mass="45113">MSADHQTTQLDAPLSETTRTVTVVSWKTAGVLLTVTALYALLLLAVPHSGDTRFLLSQRNDFFQIPVIVLPAAVFAWVCGAVMIAVTVVAFVLTARGRRTSLWLVVLFSLAGLLGFLAWAGAGSPRDLSIVGLLGGAVLWSVPFVYGALGGVIGERAGVVNIAIEAQLLGAAFTAAIVSSITNSALAGLVAAVAAGALVALVLGVFAITYHVNQVIVGVVLNVLVVGLTSFLYSQLLVPSAETLNSTTRFQSIPIPVLSDIPVLGPILFDQPLLIYLMFVAVPTVWYTLNRTRWGLRLRAVGEHPKAADTVGIDVVRTRYNAVLVAGAVAGLGGAFYTTVQLSQFGENMTGGAGYIALAAVIFGKWDPVRAAFAGLLFGFASNLQNVLSVVGSPVPSQFMLMIPYVVTLLAVAGLVGRSRPPAASGEPYVKG</sequence>
<dbReference type="PANTHER" id="PTHR43370:SF1">
    <property type="entry name" value="GUANOSINE ABC TRANSPORTER PERMEASE PROTEIN NUPQ"/>
    <property type="match status" value="1"/>
</dbReference>
<evidence type="ECO:0000256" key="3">
    <source>
        <dbReference type="ARBA" id="ARBA00022692"/>
    </source>
</evidence>
<dbReference type="EMBL" id="JACGWV010000001">
    <property type="protein sequence ID" value="MBA8806288.1"/>
    <property type="molecule type" value="Genomic_DNA"/>
</dbReference>
<feature type="transmembrane region" description="Helical" evidence="6">
    <location>
        <begin position="320"/>
        <end position="339"/>
    </location>
</feature>
<evidence type="ECO:0000256" key="5">
    <source>
        <dbReference type="ARBA" id="ARBA00023136"/>
    </source>
</evidence>
<gene>
    <name evidence="7" type="ORF">FHX71_000230</name>
</gene>
<keyword evidence="8" id="KW-1185">Reference proteome</keyword>
<dbReference type="GO" id="GO:0005886">
    <property type="term" value="C:plasma membrane"/>
    <property type="evidence" value="ECO:0007669"/>
    <property type="project" value="UniProtKB-SubCell"/>
</dbReference>
<comment type="subcellular location">
    <subcellularLocation>
        <location evidence="1">Cell membrane</location>
        <topology evidence="1">Multi-pass membrane protein</topology>
    </subcellularLocation>
</comment>
<evidence type="ECO:0000256" key="4">
    <source>
        <dbReference type="ARBA" id="ARBA00022989"/>
    </source>
</evidence>
<accession>A0A7W3J4W5</accession>
<feature type="transmembrane region" description="Helical" evidence="6">
    <location>
        <begin position="273"/>
        <end position="289"/>
    </location>
</feature>
<dbReference type="Pfam" id="PF02653">
    <property type="entry name" value="BPD_transp_2"/>
    <property type="match status" value="1"/>
</dbReference>
<feature type="transmembrane region" description="Helical" evidence="6">
    <location>
        <begin position="215"/>
        <end position="236"/>
    </location>
</feature>
<dbReference type="RefSeq" id="WP_182614044.1">
    <property type="nucleotide sequence ID" value="NZ_BAAATF010000001.1"/>
</dbReference>
<dbReference type="AlphaFoldDB" id="A0A7W3J4W5"/>
<keyword evidence="3 6" id="KW-0812">Transmembrane</keyword>
<reference evidence="7 8" key="1">
    <citation type="submission" date="2020-07" db="EMBL/GenBank/DDBJ databases">
        <title>Sequencing the genomes of 1000 actinobacteria strains.</title>
        <authorList>
            <person name="Klenk H.-P."/>
        </authorList>
    </citation>
    <scope>NUCLEOTIDE SEQUENCE [LARGE SCALE GENOMIC DNA]</scope>
    <source>
        <strain evidence="7 8">DSM 44121</strain>
    </source>
</reference>
<evidence type="ECO:0000256" key="1">
    <source>
        <dbReference type="ARBA" id="ARBA00004651"/>
    </source>
</evidence>
<keyword evidence="7" id="KW-0813">Transport</keyword>
<evidence type="ECO:0000256" key="2">
    <source>
        <dbReference type="ARBA" id="ARBA00022475"/>
    </source>
</evidence>
<feature type="transmembrane region" description="Helical" evidence="6">
    <location>
        <begin position="128"/>
        <end position="146"/>
    </location>
</feature>
<dbReference type="Proteomes" id="UP000540568">
    <property type="component" value="Unassembled WGS sequence"/>
</dbReference>
<comment type="caution">
    <text evidence="7">The sequence shown here is derived from an EMBL/GenBank/DDBJ whole genome shotgun (WGS) entry which is preliminary data.</text>
</comment>
<proteinExistence type="predicted"/>
<name>A0A7W3J4W5_9MICO</name>
<evidence type="ECO:0000313" key="7">
    <source>
        <dbReference type="EMBL" id="MBA8806288.1"/>
    </source>
</evidence>
<feature type="transmembrane region" description="Helical" evidence="6">
    <location>
        <begin position="158"/>
        <end position="179"/>
    </location>
</feature>
<keyword evidence="7" id="KW-0762">Sugar transport</keyword>
<evidence type="ECO:0000313" key="8">
    <source>
        <dbReference type="Proteomes" id="UP000540568"/>
    </source>
</evidence>
<feature type="transmembrane region" description="Helical" evidence="6">
    <location>
        <begin position="185"/>
        <end position="208"/>
    </location>
</feature>
<feature type="transmembrane region" description="Helical" evidence="6">
    <location>
        <begin position="68"/>
        <end position="95"/>
    </location>
</feature>
<organism evidence="7 8">
    <name type="scientific">Promicromonospora sukumoe</name>
    <dbReference type="NCBI Taxonomy" id="88382"/>
    <lineage>
        <taxon>Bacteria</taxon>
        <taxon>Bacillati</taxon>
        <taxon>Actinomycetota</taxon>
        <taxon>Actinomycetes</taxon>
        <taxon>Micrococcales</taxon>
        <taxon>Promicromonosporaceae</taxon>
        <taxon>Promicromonospora</taxon>
    </lineage>
</organism>
<evidence type="ECO:0000256" key="6">
    <source>
        <dbReference type="SAM" id="Phobius"/>
    </source>
</evidence>
<protein>
    <submittedName>
        <fullName evidence="7">Simple sugar transport system permease protein</fullName>
    </submittedName>
</protein>
<feature type="transmembrane region" description="Helical" evidence="6">
    <location>
        <begin position="102"/>
        <end position="122"/>
    </location>
</feature>
<dbReference type="GO" id="GO:0022857">
    <property type="term" value="F:transmembrane transporter activity"/>
    <property type="evidence" value="ECO:0007669"/>
    <property type="project" value="InterPro"/>
</dbReference>
<keyword evidence="5 6" id="KW-0472">Membrane</keyword>
<feature type="transmembrane region" description="Helical" evidence="6">
    <location>
        <begin position="29"/>
        <end position="48"/>
    </location>
</feature>
<dbReference type="PANTHER" id="PTHR43370">
    <property type="entry name" value="SUGAR ABC TRANSPORTER INTEGRAL MEMBRANE PROTEIN-RELATED"/>
    <property type="match status" value="1"/>
</dbReference>
<feature type="transmembrane region" description="Helical" evidence="6">
    <location>
        <begin position="397"/>
        <end position="416"/>
    </location>
</feature>